<dbReference type="Proteomes" id="UP000719766">
    <property type="component" value="Unassembled WGS sequence"/>
</dbReference>
<dbReference type="GeneID" id="64592512"/>
<name>A0A9P7DAU1_9AGAM</name>
<dbReference type="OrthoDB" id="2840473at2759"/>
<accession>A0A9P7DAU1</accession>
<proteinExistence type="predicted"/>
<dbReference type="AlphaFoldDB" id="A0A9P7DAU1"/>
<feature type="non-terminal residue" evidence="1">
    <location>
        <position position="127"/>
    </location>
</feature>
<evidence type="ECO:0000313" key="2">
    <source>
        <dbReference type="Proteomes" id="UP000719766"/>
    </source>
</evidence>
<protein>
    <recommendedName>
        <fullName evidence="3">Endonuclease/exonuclease/phosphatase domain-containing protein</fullName>
    </recommendedName>
</protein>
<evidence type="ECO:0008006" key="3">
    <source>
        <dbReference type="Google" id="ProtNLM"/>
    </source>
</evidence>
<organism evidence="1 2">
    <name type="scientific">Suillus plorans</name>
    <dbReference type="NCBI Taxonomy" id="116603"/>
    <lineage>
        <taxon>Eukaryota</taxon>
        <taxon>Fungi</taxon>
        <taxon>Dikarya</taxon>
        <taxon>Basidiomycota</taxon>
        <taxon>Agaricomycotina</taxon>
        <taxon>Agaricomycetes</taxon>
        <taxon>Agaricomycetidae</taxon>
        <taxon>Boletales</taxon>
        <taxon>Suillineae</taxon>
        <taxon>Suillaceae</taxon>
        <taxon>Suillus</taxon>
    </lineage>
</organism>
<dbReference type="InterPro" id="IPR036691">
    <property type="entry name" value="Endo/exonu/phosph_ase_sf"/>
</dbReference>
<comment type="caution">
    <text evidence="1">The sequence shown here is derived from an EMBL/GenBank/DDBJ whole genome shotgun (WGS) entry which is preliminary data.</text>
</comment>
<dbReference type="SUPFAM" id="SSF56219">
    <property type="entry name" value="DNase I-like"/>
    <property type="match status" value="1"/>
</dbReference>
<gene>
    <name evidence="1" type="ORF">HD556DRAFT_1248118</name>
</gene>
<dbReference type="RefSeq" id="XP_041153978.1">
    <property type="nucleotide sequence ID" value="XM_041298748.1"/>
</dbReference>
<dbReference type="EMBL" id="JABBWE010000091">
    <property type="protein sequence ID" value="KAG1786543.1"/>
    <property type="molecule type" value="Genomic_DNA"/>
</dbReference>
<evidence type="ECO:0000313" key="1">
    <source>
        <dbReference type="EMBL" id="KAG1786543.1"/>
    </source>
</evidence>
<reference evidence="1" key="1">
    <citation type="journal article" date="2020" name="New Phytol.">
        <title>Comparative genomics reveals dynamic genome evolution in host specialist ectomycorrhizal fungi.</title>
        <authorList>
            <person name="Lofgren L.A."/>
            <person name="Nguyen N.H."/>
            <person name="Vilgalys R."/>
            <person name="Ruytinx J."/>
            <person name="Liao H.L."/>
            <person name="Branco S."/>
            <person name="Kuo A."/>
            <person name="LaButti K."/>
            <person name="Lipzen A."/>
            <person name="Andreopoulos W."/>
            <person name="Pangilinan J."/>
            <person name="Riley R."/>
            <person name="Hundley H."/>
            <person name="Na H."/>
            <person name="Barry K."/>
            <person name="Grigoriev I.V."/>
            <person name="Stajich J.E."/>
            <person name="Kennedy P.G."/>
        </authorList>
    </citation>
    <scope>NUCLEOTIDE SEQUENCE</scope>
    <source>
        <strain evidence="1">S12</strain>
    </source>
</reference>
<keyword evidence="2" id="KW-1185">Reference proteome</keyword>
<sequence length="127" mass="14654">MLEHQDDPVRLRIWQQNLNNSRTAQESLLNGPKAKFWDLLALQEPCSNKLRNTKSTRQWHSVYPTQHFTHLLQRTRAVTLVSAALDTNGWKQLAFPSSDVIIIQFSGPFGKCTVFNIYNDGERQDTL</sequence>
<dbReference type="Gene3D" id="3.60.10.10">
    <property type="entry name" value="Endonuclease/exonuclease/phosphatase"/>
    <property type="match status" value="1"/>
</dbReference>